<organism evidence="1 2">
    <name type="scientific">Microthlaspi erraticum</name>
    <dbReference type="NCBI Taxonomy" id="1685480"/>
    <lineage>
        <taxon>Eukaryota</taxon>
        <taxon>Viridiplantae</taxon>
        <taxon>Streptophyta</taxon>
        <taxon>Embryophyta</taxon>
        <taxon>Tracheophyta</taxon>
        <taxon>Spermatophyta</taxon>
        <taxon>Magnoliopsida</taxon>
        <taxon>eudicotyledons</taxon>
        <taxon>Gunneridae</taxon>
        <taxon>Pentapetalae</taxon>
        <taxon>rosids</taxon>
        <taxon>malvids</taxon>
        <taxon>Brassicales</taxon>
        <taxon>Brassicaceae</taxon>
        <taxon>Coluteocarpeae</taxon>
        <taxon>Microthlaspi</taxon>
    </lineage>
</organism>
<keyword evidence="2" id="KW-1185">Reference proteome</keyword>
<accession>A0A6D2LNY1</accession>
<gene>
    <name evidence="1" type="ORF">MERR_LOCUS49002</name>
</gene>
<dbReference type="EMBL" id="CACVBM020001895">
    <property type="protein sequence ID" value="CAA7061766.1"/>
    <property type="molecule type" value="Genomic_DNA"/>
</dbReference>
<evidence type="ECO:0000313" key="1">
    <source>
        <dbReference type="EMBL" id="CAA7061766.1"/>
    </source>
</evidence>
<dbReference type="AlphaFoldDB" id="A0A6D2LNY1"/>
<sequence length="159" mass="17507">MEEKEETCVASIAVEEAKDICVEKHESNERKIEEVSALSLADENHVDLEMEEKEVDVVSGDANIVKLPFLVLEKENAAFVTSRDETLPLMDSCVSSGGVKEETGSDTLVLRKKLLELDLNGLLAAIVSPLADCKADINIGRRASEFQDLLFYCQIVSPH</sequence>
<comment type="caution">
    <text evidence="1">The sequence shown here is derived from an EMBL/GenBank/DDBJ whole genome shotgun (WGS) entry which is preliminary data.</text>
</comment>
<name>A0A6D2LNY1_9BRAS</name>
<dbReference type="Proteomes" id="UP000467841">
    <property type="component" value="Unassembled WGS sequence"/>
</dbReference>
<evidence type="ECO:0000313" key="2">
    <source>
        <dbReference type="Proteomes" id="UP000467841"/>
    </source>
</evidence>
<proteinExistence type="predicted"/>
<protein>
    <submittedName>
        <fullName evidence="1">Uncharacterized protein</fullName>
    </submittedName>
</protein>
<reference evidence="1" key="1">
    <citation type="submission" date="2020-01" db="EMBL/GenBank/DDBJ databases">
        <authorList>
            <person name="Mishra B."/>
        </authorList>
    </citation>
    <scope>NUCLEOTIDE SEQUENCE [LARGE SCALE GENOMIC DNA]</scope>
</reference>